<dbReference type="AlphaFoldDB" id="A0A6C0PB79"/>
<name>A0A6C0PB79_9BACL</name>
<accession>A0A6C0PB79</accession>
<dbReference type="EMBL" id="CP048288">
    <property type="protein sequence ID" value="QHW35797.1"/>
    <property type="molecule type" value="Genomic_DNA"/>
</dbReference>
<organism evidence="1 2">
    <name type="scientific">Paenibacillus rhizovicinus</name>
    <dbReference type="NCBI Taxonomy" id="2704463"/>
    <lineage>
        <taxon>Bacteria</taxon>
        <taxon>Bacillati</taxon>
        <taxon>Bacillota</taxon>
        <taxon>Bacilli</taxon>
        <taxon>Bacillales</taxon>
        <taxon>Paenibacillaceae</taxon>
        <taxon>Paenibacillus</taxon>
    </lineage>
</organism>
<protein>
    <submittedName>
        <fullName evidence="1">Uncharacterized protein</fullName>
    </submittedName>
</protein>
<proteinExistence type="predicted"/>
<geneLocation type="plasmid" evidence="1 2">
    <name>unnamed2</name>
</geneLocation>
<dbReference type="KEGG" id="prz:GZH47_33430"/>
<dbReference type="Proteomes" id="UP000479114">
    <property type="component" value="Plasmid unnamed2"/>
</dbReference>
<evidence type="ECO:0000313" key="2">
    <source>
        <dbReference type="Proteomes" id="UP000479114"/>
    </source>
</evidence>
<dbReference type="RefSeq" id="WP_162645931.1">
    <property type="nucleotide sequence ID" value="NZ_CP048288.1"/>
</dbReference>
<sequence length="81" mass="9421">MKVTILRTGASVPVQMKIYVAETNTIWYLVHEGNLKAINLLIVRNDVQVLYQDPKFSIPDQILMHDSYWYTSESVMENFLS</sequence>
<reference evidence="1 2" key="1">
    <citation type="submission" date="2020-02" db="EMBL/GenBank/DDBJ databases">
        <title>Paenibacillus sp. nov., isolated from rhizosphere soil of tomato.</title>
        <authorList>
            <person name="Weon H.-Y."/>
            <person name="Lee S.A."/>
        </authorList>
    </citation>
    <scope>NUCLEOTIDE SEQUENCE [LARGE SCALE GENOMIC DNA]</scope>
    <source>
        <strain evidence="1 2">14171R-81</strain>
        <plasmid evidence="1 2">unnamed2</plasmid>
    </source>
</reference>
<keyword evidence="2" id="KW-1185">Reference proteome</keyword>
<evidence type="ECO:0000313" key="1">
    <source>
        <dbReference type="EMBL" id="QHW35797.1"/>
    </source>
</evidence>
<keyword evidence="1" id="KW-0614">Plasmid</keyword>
<gene>
    <name evidence="1" type="ORF">GZH47_33430</name>
</gene>